<dbReference type="GO" id="GO:1901891">
    <property type="term" value="P:regulation of cell septum assembly"/>
    <property type="evidence" value="ECO:0007669"/>
    <property type="project" value="InterPro"/>
</dbReference>
<name>A0A2H5Y9Q6_9CHLR</name>
<keyword evidence="4 7" id="KW-0131">Cell cycle</keyword>
<feature type="domain" description="Septum formation inhibitor MinC N-terminal" evidence="9">
    <location>
        <begin position="24"/>
        <end position="74"/>
    </location>
</feature>
<dbReference type="Gene3D" id="3.30.70.260">
    <property type="match status" value="1"/>
</dbReference>
<dbReference type="SUPFAM" id="SSF63848">
    <property type="entry name" value="Cell-division inhibitor MinC, C-terminal domain"/>
    <property type="match status" value="1"/>
</dbReference>
<dbReference type="PANTHER" id="PTHR34108:SF1">
    <property type="entry name" value="SEPTUM SITE-DETERMINING PROTEIN MINC"/>
    <property type="match status" value="1"/>
</dbReference>
<dbReference type="Pfam" id="PF03775">
    <property type="entry name" value="MinC_C"/>
    <property type="match status" value="1"/>
</dbReference>
<dbReference type="NCBIfam" id="TIGR01222">
    <property type="entry name" value="minC"/>
    <property type="match status" value="1"/>
</dbReference>
<evidence type="ECO:0000259" key="9">
    <source>
        <dbReference type="Pfam" id="PF05209"/>
    </source>
</evidence>
<dbReference type="EMBL" id="BEHY01000112">
    <property type="protein sequence ID" value="GBD10143.1"/>
    <property type="molecule type" value="Genomic_DNA"/>
</dbReference>
<dbReference type="PANTHER" id="PTHR34108">
    <property type="entry name" value="SEPTUM SITE-DETERMINING PROTEIN MINC"/>
    <property type="match status" value="1"/>
</dbReference>
<dbReference type="InterPro" id="IPR013033">
    <property type="entry name" value="MinC"/>
</dbReference>
<comment type="similarity">
    <text evidence="1 7">Belongs to the MinC family.</text>
</comment>
<feature type="domain" description="Septum formation inhibitor MinC C-terminal" evidence="8">
    <location>
        <begin position="118"/>
        <end position="216"/>
    </location>
</feature>
<organism evidence="10 11">
    <name type="scientific">Candidatus Thermoflexus japonica</name>
    <dbReference type="NCBI Taxonomy" id="2035417"/>
    <lineage>
        <taxon>Bacteria</taxon>
        <taxon>Bacillati</taxon>
        <taxon>Chloroflexota</taxon>
        <taxon>Thermoflexia</taxon>
        <taxon>Thermoflexales</taxon>
        <taxon>Thermoflexaceae</taxon>
        <taxon>Thermoflexus</taxon>
    </lineage>
</organism>
<reference evidence="11" key="1">
    <citation type="submission" date="2017-09" db="EMBL/GenBank/DDBJ databases">
        <title>Metaegenomics of thermophilic ammonia-oxidizing enrichment culture.</title>
        <authorList>
            <person name="Kato S."/>
            <person name="Suzuki K."/>
        </authorList>
    </citation>
    <scope>NUCLEOTIDE SEQUENCE [LARGE SCALE GENOMIC DNA]</scope>
</reference>
<gene>
    <name evidence="7 10" type="primary">minC</name>
    <name evidence="10" type="ORF">HRbin22_02408</name>
</gene>
<evidence type="ECO:0000259" key="8">
    <source>
        <dbReference type="Pfam" id="PF03775"/>
    </source>
</evidence>
<evidence type="ECO:0000256" key="3">
    <source>
        <dbReference type="ARBA" id="ARBA00023210"/>
    </source>
</evidence>
<dbReference type="Pfam" id="PF05209">
    <property type="entry name" value="MinC_N"/>
    <property type="match status" value="1"/>
</dbReference>
<dbReference type="InterPro" id="IPR016098">
    <property type="entry name" value="CAP/MinC_C"/>
</dbReference>
<keyword evidence="2 7" id="KW-0132">Cell division</keyword>
<dbReference type="InterPro" id="IPR036145">
    <property type="entry name" value="MinC_C_sf"/>
</dbReference>
<keyword evidence="3 7" id="KW-0717">Septation</keyword>
<dbReference type="GO" id="GO:0051302">
    <property type="term" value="P:regulation of cell division"/>
    <property type="evidence" value="ECO:0007669"/>
    <property type="project" value="InterPro"/>
</dbReference>
<dbReference type="GO" id="GO:0000902">
    <property type="term" value="P:cell morphogenesis"/>
    <property type="evidence" value="ECO:0007669"/>
    <property type="project" value="InterPro"/>
</dbReference>
<proteinExistence type="inferred from homology"/>
<dbReference type="InterPro" id="IPR005526">
    <property type="entry name" value="Septum_form_inhib_MinC_C"/>
</dbReference>
<evidence type="ECO:0000256" key="6">
    <source>
        <dbReference type="ARBA" id="ARBA00046874"/>
    </source>
</evidence>
<evidence type="ECO:0000256" key="1">
    <source>
        <dbReference type="ARBA" id="ARBA00006291"/>
    </source>
</evidence>
<evidence type="ECO:0000256" key="2">
    <source>
        <dbReference type="ARBA" id="ARBA00022618"/>
    </source>
</evidence>
<dbReference type="Proteomes" id="UP000236642">
    <property type="component" value="Unassembled WGS sequence"/>
</dbReference>
<evidence type="ECO:0000313" key="11">
    <source>
        <dbReference type="Proteomes" id="UP000236642"/>
    </source>
</evidence>
<evidence type="ECO:0000256" key="4">
    <source>
        <dbReference type="ARBA" id="ARBA00023306"/>
    </source>
</evidence>
<protein>
    <recommendedName>
        <fullName evidence="7">Probable septum site-determining protein MinC</fullName>
    </recommendedName>
</protein>
<dbReference type="HAMAP" id="MF_00267">
    <property type="entry name" value="MinC"/>
    <property type="match status" value="1"/>
</dbReference>
<accession>A0A2H5Y9Q6</accession>
<evidence type="ECO:0000256" key="7">
    <source>
        <dbReference type="HAMAP-Rule" id="MF_00267"/>
    </source>
</evidence>
<dbReference type="AlphaFoldDB" id="A0A2H5Y9Q6"/>
<dbReference type="GO" id="GO:0000917">
    <property type="term" value="P:division septum assembly"/>
    <property type="evidence" value="ECO:0007669"/>
    <property type="project" value="UniProtKB-KW"/>
</dbReference>
<evidence type="ECO:0000256" key="5">
    <source>
        <dbReference type="ARBA" id="ARBA00025606"/>
    </source>
</evidence>
<comment type="function">
    <text evidence="5 7">Cell division inhibitor that blocks the formation of polar Z ring septums. Rapidly oscillates between the poles of the cell to destabilize FtsZ filaments that have formed before they mature into polar Z rings. Prevents FtsZ polymerization.</text>
</comment>
<evidence type="ECO:0000313" key="10">
    <source>
        <dbReference type="EMBL" id="GBD10143.1"/>
    </source>
</evidence>
<dbReference type="InterPro" id="IPR007874">
    <property type="entry name" value="MinC_N"/>
</dbReference>
<dbReference type="Gene3D" id="2.160.20.70">
    <property type="match status" value="1"/>
</dbReference>
<comment type="subunit">
    <text evidence="6 7">Interacts with MinD and FtsZ.</text>
</comment>
<comment type="caution">
    <text evidence="10">The sequence shown here is derived from an EMBL/GenBank/DDBJ whole genome shotgun (WGS) entry which is preliminary data.</text>
</comment>
<sequence length="233" mass="25668">MSREPVAIKGIGDALWFSFGPGPWPETLRALEARLAANPGFFSGGRAVLVLGDRILEEADLLNLLALLNRFGLSLTGVLADHPVTQALARRLNLPLQSSPALERAPETRELPLEPAWVIHRTLRAGHYLQVEGHLCVIGDIHPGAEVAATGDIVVWGRLLGTAHAGCEGNDEATVYALELRPVQLRIGRYIARSPEEHRRPIPEQARVQNGQIVVEPWRPLSRWEQWLGRLLG</sequence>